<dbReference type="AlphaFoldDB" id="V9HLU9"/>
<protein>
    <submittedName>
        <fullName evidence="2">Uncharacterized protein</fullName>
    </submittedName>
</protein>
<reference evidence="2 3" key="2">
    <citation type="submission" date="2011-10" db="EMBL/GenBank/DDBJ databases">
        <title>The Genome Sequence of Simonsiella muelleri ATCC 29453.</title>
        <authorList>
            <consortium name="The Broad Institute Genome Sequencing Platform"/>
            <consortium name="The Broad Institute Genome Sequencing Center for Infectious Disease"/>
            <person name="Earl A."/>
            <person name="Ward D."/>
            <person name="Feldgarden M."/>
            <person name="Gevers D."/>
            <person name="Izard J."/>
            <person name="Baranova O.V."/>
            <person name="Blanton J.M."/>
            <person name="Tanner A.C."/>
            <person name="Dewhirst F."/>
            <person name="Young S.K."/>
            <person name="Zeng Q."/>
            <person name="Gargeya S."/>
            <person name="Fitzgerald M."/>
            <person name="Haas B."/>
            <person name="Abouelleil A."/>
            <person name="Alvarado L."/>
            <person name="Arachchi H.M."/>
            <person name="Berlin A."/>
            <person name="Brown A."/>
            <person name="Chapman S.B."/>
            <person name="Chen Z."/>
            <person name="Dunbar C."/>
            <person name="Freedman E."/>
            <person name="Gearin G."/>
            <person name="Goldberg J."/>
            <person name="Griggs A."/>
            <person name="Gujja S."/>
            <person name="Heiman D."/>
            <person name="Howarth C."/>
            <person name="Larson L."/>
            <person name="Lui A."/>
            <person name="MacDonald P.J.P."/>
            <person name="Montmayeur A."/>
            <person name="Murphy C."/>
            <person name="Neiman D."/>
            <person name="Pearson M."/>
            <person name="Priest M."/>
            <person name="Roberts A."/>
            <person name="Saif S."/>
            <person name="Shea T."/>
            <person name="Shenoy N."/>
            <person name="Sisk P."/>
            <person name="Stolte C."/>
            <person name="Sykes S."/>
            <person name="Wortman J."/>
            <person name="Nusbaum C."/>
            <person name="Birren B."/>
        </authorList>
    </citation>
    <scope>NUCLEOTIDE SEQUENCE [LARGE SCALE GENOMIC DNA]</scope>
    <source>
        <strain evidence="2 3">ATCC 29453</strain>
    </source>
</reference>
<gene>
    <name evidence="2" type="ORF">HMPREF9021_01285</name>
</gene>
<keyword evidence="1" id="KW-0812">Transmembrane</keyword>
<keyword evidence="3" id="KW-1185">Reference proteome</keyword>
<dbReference type="InterPro" id="IPR008708">
    <property type="entry name" value="Neisseria_TspB"/>
</dbReference>
<keyword evidence="1" id="KW-0472">Membrane</keyword>
<dbReference type="NCBIfam" id="NF041109">
    <property type="entry name" value="VF_TspB_C_term"/>
    <property type="match status" value="1"/>
</dbReference>
<sequence>MKAGGVEESAGNPFSDVLKKEQQDGTKFEVKNILPTHGTCPSPKQFNVMGRTYEISYYWICEFALSIRGLIIALAAVAAGFIIFSARKD</sequence>
<keyword evidence="1" id="KW-1133">Transmembrane helix</keyword>
<evidence type="ECO:0000313" key="3">
    <source>
        <dbReference type="Proteomes" id="UP000017813"/>
    </source>
</evidence>
<proteinExistence type="predicted"/>
<dbReference type="STRING" id="641147.HMPREF9021_01285"/>
<reference evidence="2 3" key="1">
    <citation type="submission" date="2010-03" db="EMBL/GenBank/DDBJ databases">
        <authorList>
            <consortium name="The Broad Institute Genome Sequencing Platform"/>
            <person name="Ward D."/>
            <person name="Earl A."/>
            <person name="Feldgarden M."/>
            <person name="Gevers D."/>
            <person name="Young S."/>
            <person name="Zeng Q."/>
            <person name="Koehrsen M."/>
            <person name="Alvarado L."/>
            <person name="Berlin A.M."/>
            <person name="Borenstein D."/>
            <person name="Chapman S.B."/>
            <person name="Chen Z."/>
            <person name="Engels R."/>
            <person name="Freedman E."/>
            <person name="Gellesch M."/>
            <person name="Goldberg J."/>
            <person name="Griggs A."/>
            <person name="Gujja S."/>
            <person name="Heilman E.R."/>
            <person name="Heiman D.I."/>
            <person name="Hepburn T.A."/>
            <person name="Howarth C."/>
            <person name="Jen D."/>
            <person name="Larson L."/>
            <person name="Mehta T."/>
            <person name="Park D."/>
            <person name="Pearson M."/>
            <person name="Richards J."/>
            <person name="Roberts A."/>
            <person name="Saif S."/>
            <person name="Shea T.D."/>
            <person name="Shenoy N."/>
            <person name="Sisk P."/>
            <person name="Stolte C."/>
            <person name="Sykes S.N."/>
            <person name="Walk T."/>
            <person name="White J."/>
            <person name="Yandava C."/>
            <person name="Izard J."/>
            <person name="Baranova O.V."/>
            <person name="Blanton J.M."/>
            <person name="Tanner A.C."/>
            <person name="Dewhirst F."/>
            <person name="Haas B."/>
            <person name="Nusbaum C."/>
            <person name="Birren B."/>
        </authorList>
    </citation>
    <scope>NUCLEOTIDE SEQUENCE [LARGE SCALE GENOMIC DNA]</scope>
    <source>
        <strain evidence="2 3">ATCC 29453</strain>
    </source>
</reference>
<organism evidence="2 3">
    <name type="scientific">Simonsiella muelleri ATCC 29453</name>
    <dbReference type="NCBI Taxonomy" id="641147"/>
    <lineage>
        <taxon>Bacteria</taxon>
        <taxon>Pseudomonadati</taxon>
        <taxon>Pseudomonadota</taxon>
        <taxon>Betaproteobacteria</taxon>
        <taxon>Neisseriales</taxon>
        <taxon>Neisseriaceae</taxon>
        <taxon>Simonsiella</taxon>
    </lineage>
</organism>
<evidence type="ECO:0000256" key="1">
    <source>
        <dbReference type="SAM" id="Phobius"/>
    </source>
</evidence>
<dbReference type="HOGENOM" id="CLU_2452970_0_0_4"/>
<evidence type="ECO:0000313" key="2">
    <source>
        <dbReference type="EMBL" id="EFG30679.1"/>
    </source>
</evidence>
<accession>V9HLU9</accession>
<feature type="transmembrane region" description="Helical" evidence="1">
    <location>
        <begin position="57"/>
        <end position="84"/>
    </location>
</feature>
<dbReference type="Proteomes" id="UP000017813">
    <property type="component" value="Unassembled WGS sequence"/>
</dbReference>
<dbReference type="KEGG" id="smur:BWP33_06375"/>
<name>V9HLU9_9NEIS</name>
<dbReference type="EMBL" id="ADCY02000050">
    <property type="protein sequence ID" value="EFG30679.1"/>
    <property type="molecule type" value="Genomic_DNA"/>
</dbReference>
<dbReference type="Pfam" id="PF05616">
    <property type="entry name" value="Neisseria_TspB"/>
    <property type="match status" value="1"/>
</dbReference>
<comment type="caution">
    <text evidence="2">The sequence shown here is derived from an EMBL/GenBank/DDBJ whole genome shotgun (WGS) entry which is preliminary data.</text>
</comment>